<dbReference type="Gene3D" id="3.10.20.90">
    <property type="entry name" value="Phosphatidylinositol 3-kinase Catalytic Subunit, Chain A, domain 1"/>
    <property type="match status" value="1"/>
</dbReference>
<dbReference type="Proteomes" id="UP000541444">
    <property type="component" value="Unassembled WGS sequence"/>
</dbReference>
<comment type="function">
    <text evidence="8">Aux/IAA proteins are short-lived transcriptional factors that function as repressors of early auxin response genes at low auxin concentrations.</text>
</comment>
<protein>
    <recommendedName>
        <fullName evidence="8">Auxin-responsive protein</fullName>
    </recommendedName>
</protein>
<dbReference type="InterPro" id="IPR003311">
    <property type="entry name" value="AUX_IAA"/>
</dbReference>
<feature type="domain" description="PB1" evidence="10">
    <location>
        <begin position="80"/>
        <end position="159"/>
    </location>
</feature>
<proteinExistence type="inferred from homology"/>
<evidence type="ECO:0000313" key="12">
    <source>
        <dbReference type="Proteomes" id="UP000541444"/>
    </source>
</evidence>
<comment type="caution">
    <text evidence="11">The sequence shown here is derived from an EMBL/GenBank/DDBJ whole genome shotgun (WGS) entry which is preliminary data.</text>
</comment>
<gene>
    <name evidence="11" type="ORF">GIB67_030679</name>
</gene>
<sequence length="181" mass="20088">MLLPSEIDTGSALNFNETELTLGLPGESRAHSAKRGFSETVSHSDTTTEISSSAKTPVANAQVVGWPPVRSFRKNVLKSCTYVKVAVDGAPYLRKVDLEMYTSYTELLNALEEMFTCFTVNGTDYVSTFEDKDGDWMLVGDVPWKMFVTSCKRLWLMKKSEETGQSTTPRTPSKSTSTCTR</sequence>
<comment type="subcellular location">
    <subcellularLocation>
        <location evidence="1 8">Nucleus</location>
    </subcellularLocation>
</comment>
<reference evidence="11 12" key="1">
    <citation type="journal article" date="2020" name="IScience">
        <title>Genome Sequencing of the Endangered Kingdonia uniflora (Circaeasteraceae, Ranunculales) Reveals Potential Mechanisms of Evolutionary Specialization.</title>
        <authorList>
            <person name="Sun Y."/>
            <person name="Deng T."/>
            <person name="Zhang A."/>
            <person name="Moore M.J."/>
            <person name="Landis J.B."/>
            <person name="Lin N."/>
            <person name="Zhang H."/>
            <person name="Zhang X."/>
            <person name="Huang J."/>
            <person name="Zhang X."/>
            <person name="Sun H."/>
            <person name="Wang H."/>
        </authorList>
    </citation>
    <scope>NUCLEOTIDE SEQUENCE [LARGE SCALE GENOMIC DNA]</scope>
    <source>
        <strain evidence="11">TB1705</strain>
        <tissue evidence="11">Leaf</tissue>
    </source>
</reference>
<feature type="compositionally biased region" description="Low complexity" evidence="9">
    <location>
        <begin position="166"/>
        <end position="181"/>
    </location>
</feature>
<evidence type="ECO:0000256" key="8">
    <source>
        <dbReference type="RuleBase" id="RU004549"/>
    </source>
</evidence>
<organism evidence="11 12">
    <name type="scientific">Kingdonia uniflora</name>
    <dbReference type="NCBI Taxonomy" id="39325"/>
    <lineage>
        <taxon>Eukaryota</taxon>
        <taxon>Viridiplantae</taxon>
        <taxon>Streptophyta</taxon>
        <taxon>Embryophyta</taxon>
        <taxon>Tracheophyta</taxon>
        <taxon>Spermatophyta</taxon>
        <taxon>Magnoliopsida</taxon>
        <taxon>Ranunculales</taxon>
        <taxon>Circaeasteraceae</taxon>
        <taxon>Kingdonia</taxon>
    </lineage>
</organism>
<evidence type="ECO:0000256" key="1">
    <source>
        <dbReference type="ARBA" id="ARBA00004123"/>
    </source>
</evidence>
<evidence type="ECO:0000259" key="10">
    <source>
        <dbReference type="PROSITE" id="PS51745"/>
    </source>
</evidence>
<evidence type="ECO:0000313" key="11">
    <source>
        <dbReference type="EMBL" id="KAF6166986.1"/>
    </source>
</evidence>
<dbReference type="PANTHER" id="PTHR31734">
    <property type="entry name" value="AUXIN-RESPONSIVE PROTEIN IAA17"/>
    <property type="match status" value="1"/>
</dbReference>
<dbReference type="Pfam" id="PF02309">
    <property type="entry name" value="AUX_IAA"/>
    <property type="match status" value="2"/>
</dbReference>
<keyword evidence="4 8" id="KW-0805">Transcription regulation</keyword>
<evidence type="ECO:0000256" key="6">
    <source>
        <dbReference type="ARBA" id="ARBA00023242"/>
    </source>
</evidence>
<evidence type="ECO:0000256" key="2">
    <source>
        <dbReference type="ARBA" id="ARBA00006728"/>
    </source>
</evidence>
<comment type="subunit">
    <text evidence="8">Homodimers and heterodimers.</text>
</comment>
<accession>A0A7J7NIJ0</accession>
<dbReference type="AlphaFoldDB" id="A0A7J7NIJ0"/>
<keyword evidence="7 8" id="KW-0927">Auxin signaling pathway</keyword>
<dbReference type="GO" id="GO:0005634">
    <property type="term" value="C:nucleus"/>
    <property type="evidence" value="ECO:0007669"/>
    <property type="project" value="UniProtKB-SubCell"/>
</dbReference>
<feature type="region of interest" description="Disordered" evidence="9">
    <location>
        <begin position="162"/>
        <end position="181"/>
    </location>
</feature>
<dbReference type="GO" id="GO:0009734">
    <property type="term" value="P:auxin-activated signaling pathway"/>
    <property type="evidence" value="ECO:0007669"/>
    <property type="project" value="UniProtKB-UniRule"/>
</dbReference>
<dbReference type="PANTHER" id="PTHR31734:SF34">
    <property type="entry name" value="AUXIN-RESPONSIVE PROTEIN IAA15"/>
    <property type="match status" value="1"/>
</dbReference>
<feature type="region of interest" description="Disordered" evidence="9">
    <location>
        <begin position="26"/>
        <end position="54"/>
    </location>
</feature>
<evidence type="ECO:0000256" key="5">
    <source>
        <dbReference type="ARBA" id="ARBA00023163"/>
    </source>
</evidence>
<dbReference type="InterPro" id="IPR053793">
    <property type="entry name" value="PB1-like"/>
</dbReference>
<dbReference type="OrthoDB" id="1287782at2759"/>
<dbReference type="PROSITE" id="PS51745">
    <property type="entry name" value="PB1"/>
    <property type="match status" value="1"/>
</dbReference>
<name>A0A7J7NIJ0_9MAGN</name>
<evidence type="ECO:0000256" key="4">
    <source>
        <dbReference type="ARBA" id="ARBA00023015"/>
    </source>
</evidence>
<keyword evidence="6 8" id="KW-0539">Nucleus</keyword>
<comment type="similarity">
    <text evidence="2 8">Belongs to the Aux/IAA family.</text>
</comment>
<evidence type="ECO:0000256" key="7">
    <source>
        <dbReference type="ARBA" id="ARBA00023294"/>
    </source>
</evidence>
<keyword evidence="12" id="KW-1185">Reference proteome</keyword>
<evidence type="ECO:0000256" key="3">
    <source>
        <dbReference type="ARBA" id="ARBA00022491"/>
    </source>
</evidence>
<evidence type="ECO:0000256" key="9">
    <source>
        <dbReference type="SAM" id="MobiDB-lite"/>
    </source>
</evidence>
<dbReference type="GO" id="GO:0006355">
    <property type="term" value="P:regulation of DNA-templated transcription"/>
    <property type="evidence" value="ECO:0007669"/>
    <property type="project" value="InterPro"/>
</dbReference>
<feature type="compositionally biased region" description="Polar residues" evidence="9">
    <location>
        <begin position="39"/>
        <end position="54"/>
    </location>
</feature>
<dbReference type="InterPro" id="IPR033389">
    <property type="entry name" value="AUX/IAA_dom"/>
</dbReference>
<keyword evidence="5 8" id="KW-0804">Transcription</keyword>
<dbReference type="EMBL" id="JACGCM010000767">
    <property type="protein sequence ID" value="KAF6166986.1"/>
    <property type="molecule type" value="Genomic_DNA"/>
</dbReference>
<keyword evidence="3 8" id="KW-0678">Repressor</keyword>
<dbReference type="SUPFAM" id="SSF54277">
    <property type="entry name" value="CAD &amp; PB1 domains"/>
    <property type="match status" value="1"/>
</dbReference>